<accession>A0A178A6I1</accession>
<protein>
    <submittedName>
        <fullName evidence="2">Uncharacterized protein</fullName>
    </submittedName>
</protein>
<sequence>MKKIPVYLFLFLLLAGCSLSNVQHNEELEDAIYLIVSDENNDKLSLNSMTTFDWDKAYLFTPYSTQESITEQLGVDFKDPSDIDWRDDIYLLVFLDSDQVIQYAELERQGADFSIGEKQYLTPTDDIINIKHD</sequence>
<dbReference type="PROSITE" id="PS51257">
    <property type="entry name" value="PROKAR_LIPOPROTEIN"/>
    <property type="match status" value="1"/>
</dbReference>
<comment type="caution">
    <text evidence="2">The sequence shown here is derived from an EMBL/GenBank/DDBJ whole genome shotgun (WGS) entry which is preliminary data.</text>
</comment>
<dbReference type="RefSeq" id="WP_064467534.1">
    <property type="nucleotide sequence ID" value="NZ_JAGGKH010000008.1"/>
</dbReference>
<evidence type="ECO:0000256" key="1">
    <source>
        <dbReference type="SAM" id="SignalP"/>
    </source>
</evidence>
<dbReference type="EMBL" id="LDJR01000011">
    <property type="protein sequence ID" value="OAK75439.1"/>
    <property type="molecule type" value="Genomic_DNA"/>
</dbReference>
<dbReference type="AlphaFoldDB" id="A0A178A6I1"/>
<gene>
    <name evidence="2" type="ORF">ABB05_01645</name>
</gene>
<name>A0A178A6I1_9BACI</name>
<organism evidence="2 3">
    <name type="scientific">Lederbergia galactosidilytica</name>
    <dbReference type="NCBI Taxonomy" id="217031"/>
    <lineage>
        <taxon>Bacteria</taxon>
        <taxon>Bacillati</taxon>
        <taxon>Bacillota</taxon>
        <taxon>Bacilli</taxon>
        <taxon>Bacillales</taxon>
        <taxon>Bacillaceae</taxon>
        <taxon>Lederbergia</taxon>
    </lineage>
</organism>
<dbReference type="Proteomes" id="UP000077881">
    <property type="component" value="Unassembled WGS sequence"/>
</dbReference>
<dbReference type="PATRIC" id="fig|217031.6.peg.349"/>
<keyword evidence="3" id="KW-1185">Reference proteome</keyword>
<proteinExistence type="predicted"/>
<feature type="signal peptide" evidence="1">
    <location>
        <begin position="1"/>
        <end position="20"/>
    </location>
</feature>
<evidence type="ECO:0000313" key="2">
    <source>
        <dbReference type="EMBL" id="OAK75439.1"/>
    </source>
</evidence>
<evidence type="ECO:0000313" key="3">
    <source>
        <dbReference type="Proteomes" id="UP000077881"/>
    </source>
</evidence>
<reference evidence="2 3" key="1">
    <citation type="submission" date="2015-05" db="EMBL/GenBank/DDBJ databases">
        <title>Comparison of genome.</title>
        <authorList>
            <person name="Zheng Z."/>
            <person name="Sun M."/>
        </authorList>
    </citation>
    <scope>NUCLEOTIDE SEQUENCE [LARGE SCALE GENOMIC DNA]</scope>
    <source>
        <strain evidence="2 3">G25-74</strain>
    </source>
</reference>
<keyword evidence="1" id="KW-0732">Signal</keyword>
<feature type="chain" id="PRO_5039185891" evidence="1">
    <location>
        <begin position="21"/>
        <end position="133"/>
    </location>
</feature>